<dbReference type="AlphaFoldDB" id="A0A5C6CHX1"/>
<dbReference type="Gene3D" id="3.30.700.10">
    <property type="entry name" value="Glycoprotein, Type 4 Pilin"/>
    <property type="match status" value="1"/>
</dbReference>
<keyword evidence="4" id="KW-1185">Reference proteome</keyword>
<keyword evidence="2" id="KW-0472">Membrane</keyword>
<sequence length="412" mass="44804">MKTRIRTDQRDASGFTLVEILVVIVILGVMGGMVVSAVSGVTSSARHARTKNIVAVIDSVIQEQYDSYKYRPLAVEVPDLFKATGTNALKSDEIGREVLAREAMRVRLMMVRDLQRMELPERFSDFLNPPVDILAACNPVKIDGTTGVITGTRQDPTSRAPLPVSWRGPDNPKRQIYNNRYVSTATVEHQSAECLYLIMATSFVGGTPAIDAIPTSNIGDTDSDGMPEILDGWGRPLGFVRWPVGYFDPNGNIDTSATDDFDLFRVDFVNTGTSDAVKALDVNTSSGYARESPWPLRPLIVSAGDDAEFGIALDPVGSAGTPLPAFNYVDSSSWNRWPIDAAHMGVESGGRTPPSDYYIFADPYLRRFIAANDPTATGRSGTARRLPGEVLSATDTSEAADNVTNYELQVVK</sequence>
<name>A0A5C6CHX1_9BACT</name>
<dbReference type="InterPro" id="IPR012902">
    <property type="entry name" value="N_methyl_site"/>
</dbReference>
<dbReference type="Proteomes" id="UP000316304">
    <property type="component" value="Unassembled WGS sequence"/>
</dbReference>
<proteinExistence type="predicted"/>
<reference evidence="3 4" key="1">
    <citation type="submission" date="2019-02" db="EMBL/GenBank/DDBJ databases">
        <title>Deep-cultivation of Planctomycetes and their phenomic and genomic characterization uncovers novel biology.</title>
        <authorList>
            <person name="Wiegand S."/>
            <person name="Jogler M."/>
            <person name="Boedeker C."/>
            <person name="Pinto D."/>
            <person name="Vollmers J."/>
            <person name="Rivas-Marin E."/>
            <person name="Kohn T."/>
            <person name="Peeters S.H."/>
            <person name="Heuer A."/>
            <person name="Rast P."/>
            <person name="Oberbeckmann S."/>
            <person name="Bunk B."/>
            <person name="Jeske O."/>
            <person name="Meyerdierks A."/>
            <person name="Storesund J.E."/>
            <person name="Kallscheuer N."/>
            <person name="Luecker S."/>
            <person name="Lage O.M."/>
            <person name="Pohl T."/>
            <person name="Merkel B.J."/>
            <person name="Hornburger P."/>
            <person name="Mueller R.-W."/>
            <person name="Bruemmer F."/>
            <person name="Labrenz M."/>
            <person name="Spormann A.M."/>
            <person name="Op Den Camp H."/>
            <person name="Overmann J."/>
            <person name="Amann R."/>
            <person name="Jetten M.S.M."/>
            <person name="Mascher T."/>
            <person name="Medema M.H."/>
            <person name="Devos D.P."/>
            <person name="Kaster A.-K."/>
            <person name="Ovreas L."/>
            <person name="Rohde M."/>
            <person name="Galperin M.Y."/>
            <person name="Jogler C."/>
        </authorList>
    </citation>
    <scope>NUCLEOTIDE SEQUENCE [LARGE SCALE GENOMIC DNA]</scope>
    <source>
        <strain evidence="3 4">Pla52o</strain>
    </source>
</reference>
<evidence type="ECO:0000256" key="2">
    <source>
        <dbReference type="SAM" id="Phobius"/>
    </source>
</evidence>
<protein>
    <recommendedName>
        <fullName evidence="5">Type II secretion system protein G</fullName>
    </recommendedName>
</protein>
<organism evidence="3 4">
    <name type="scientific">Novipirellula galeiformis</name>
    <dbReference type="NCBI Taxonomy" id="2528004"/>
    <lineage>
        <taxon>Bacteria</taxon>
        <taxon>Pseudomonadati</taxon>
        <taxon>Planctomycetota</taxon>
        <taxon>Planctomycetia</taxon>
        <taxon>Pirellulales</taxon>
        <taxon>Pirellulaceae</taxon>
        <taxon>Novipirellula</taxon>
    </lineage>
</organism>
<dbReference type="SUPFAM" id="SSF54523">
    <property type="entry name" value="Pili subunits"/>
    <property type="match status" value="1"/>
</dbReference>
<evidence type="ECO:0000256" key="1">
    <source>
        <dbReference type="SAM" id="MobiDB-lite"/>
    </source>
</evidence>
<evidence type="ECO:0000313" key="3">
    <source>
        <dbReference type="EMBL" id="TWU22901.1"/>
    </source>
</evidence>
<dbReference type="NCBIfam" id="TIGR02532">
    <property type="entry name" value="IV_pilin_GFxxxE"/>
    <property type="match status" value="1"/>
</dbReference>
<evidence type="ECO:0008006" key="5">
    <source>
        <dbReference type="Google" id="ProtNLM"/>
    </source>
</evidence>
<dbReference type="OrthoDB" id="253619at2"/>
<dbReference type="RefSeq" id="WP_146594721.1">
    <property type="nucleotide sequence ID" value="NZ_SJPT01000004.1"/>
</dbReference>
<feature type="transmembrane region" description="Helical" evidence="2">
    <location>
        <begin position="12"/>
        <end position="35"/>
    </location>
</feature>
<comment type="caution">
    <text evidence="3">The sequence shown here is derived from an EMBL/GenBank/DDBJ whole genome shotgun (WGS) entry which is preliminary data.</text>
</comment>
<gene>
    <name evidence="3" type="ORF">Pla52o_24330</name>
</gene>
<dbReference type="EMBL" id="SJPT01000004">
    <property type="protein sequence ID" value="TWU22901.1"/>
    <property type="molecule type" value="Genomic_DNA"/>
</dbReference>
<keyword evidence="2" id="KW-0812">Transmembrane</keyword>
<accession>A0A5C6CHX1</accession>
<dbReference type="InterPro" id="IPR045584">
    <property type="entry name" value="Pilin-like"/>
</dbReference>
<dbReference type="Pfam" id="PF07963">
    <property type="entry name" value="N_methyl"/>
    <property type="match status" value="1"/>
</dbReference>
<evidence type="ECO:0000313" key="4">
    <source>
        <dbReference type="Proteomes" id="UP000316304"/>
    </source>
</evidence>
<feature type="compositionally biased region" description="Polar residues" evidence="1">
    <location>
        <begin position="147"/>
        <end position="157"/>
    </location>
</feature>
<dbReference type="PANTHER" id="PTHR30093">
    <property type="entry name" value="GENERAL SECRETION PATHWAY PROTEIN G"/>
    <property type="match status" value="1"/>
</dbReference>
<feature type="region of interest" description="Disordered" evidence="1">
    <location>
        <begin position="147"/>
        <end position="169"/>
    </location>
</feature>
<dbReference type="PROSITE" id="PS00409">
    <property type="entry name" value="PROKAR_NTER_METHYL"/>
    <property type="match status" value="1"/>
</dbReference>
<keyword evidence="2" id="KW-1133">Transmembrane helix</keyword>